<keyword evidence="14" id="KW-1185">Reference proteome</keyword>
<dbReference type="UniPathway" id="UPA00204"/>
<organism evidence="13 14">
    <name type="scientific">Rhodomicrobium udaipurense</name>
    <dbReference type="NCBI Taxonomy" id="1202716"/>
    <lineage>
        <taxon>Bacteria</taxon>
        <taxon>Pseudomonadati</taxon>
        <taxon>Pseudomonadota</taxon>
        <taxon>Alphaproteobacteria</taxon>
        <taxon>Hyphomicrobiales</taxon>
        <taxon>Hyphomicrobiaceae</taxon>
        <taxon>Rhodomicrobium</taxon>
    </lineage>
</organism>
<dbReference type="InterPro" id="IPR029055">
    <property type="entry name" value="Ntn_hydrolases_N"/>
</dbReference>
<comment type="catalytic activity">
    <reaction evidence="2 11">
        <text>glutathione + H2O = L-cysteinylglycine + L-glutamate</text>
        <dbReference type="Rhea" id="RHEA:28807"/>
        <dbReference type="ChEBI" id="CHEBI:15377"/>
        <dbReference type="ChEBI" id="CHEBI:29985"/>
        <dbReference type="ChEBI" id="CHEBI:57925"/>
        <dbReference type="ChEBI" id="CHEBI:61694"/>
        <dbReference type="EC" id="3.4.19.13"/>
    </reaction>
</comment>
<dbReference type="Proteomes" id="UP000623250">
    <property type="component" value="Unassembled WGS sequence"/>
</dbReference>
<dbReference type="InterPro" id="IPR043137">
    <property type="entry name" value="GGT_ssub_C"/>
</dbReference>
<dbReference type="EC" id="2.3.2.2" evidence="11"/>
<evidence type="ECO:0000256" key="5">
    <source>
        <dbReference type="ARBA" id="ARBA00022801"/>
    </source>
</evidence>
<comment type="caution">
    <text evidence="13">The sequence shown here is derived from an EMBL/GenBank/DDBJ whole genome shotgun (WGS) entry which is preliminary data.</text>
</comment>
<dbReference type="InterPro" id="IPR000101">
    <property type="entry name" value="GGT_peptidase"/>
</dbReference>
<comment type="subunit">
    <text evidence="11">This enzyme consists of two polypeptide chains, which are synthesized in precursor form from a single polypeptide.</text>
</comment>
<dbReference type="Gene3D" id="3.60.20.40">
    <property type="match status" value="1"/>
</dbReference>
<feature type="binding site" evidence="10">
    <location>
        <begin position="469"/>
        <end position="470"/>
    </location>
    <ligand>
        <name>L-glutamate</name>
        <dbReference type="ChEBI" id="CHEBI:29985"/>
    </ligand>
</feature>
<keyword evidence="5 11" id="KW-0378">Hydrolase</keyword>
<comment type="pathway">
    <text evidence="11">Sulfur metabolism; glutathione metabolism.</text>
</comment>
<dbReference type="GO" id="GO:0036374">
    <property type="term" value="F:glutathione hydrolase activity"/>
    <property type="evidence" value="ECO:0007669"/>
    <property type="project" value="UniProtKB-UniRule"/>
</dbReference>
<name>A0A8I1GGQ2_9HYPH</name>
<feature type="binding site" evidence="10">
    <location>
        <begin position="416"/>
        <end position="418"/>
    </location>
    <ligand>
        <name>L-glutamate</name>
        <dbReference type="ChEBI" id="CHEBI:29985"/>
    </ligand>
</feature>
<gene>
    <name evidence="13" type="primary">ggt</name>
    <name evidence="13" type="ORF">JDN41_08545</name>
</gene>
<dbReference type="SUPFAM" id="SSF56235">
    <property type="entry name" value="N-terminal nucleophile aminohydrolases (Ntn hydrolases)"/>
    <property type="match status" value="1"/>
</dbReference>
<evidence type="ECO:0000256" key="4">
    <source>
        <dbReference type="ARBA" id="ARBA00022679"/>
    </source>
</evidence>
<dbReference type="GO" id="GO:0006751">
    <property type="term" value="P:glutathione catabolic process"/>
    <property type="evidence" value="ECO:0007669"/>
    <property type="project" value="UniProtKB-UniRule"/>
</dbReference>
<keyword evidence="12" id="KW-0732">Signal</keyword>
<dbReference type="InterPro" id="IPR043138">
    <property type="entry name" value="GGT_lsub"/>
</dbReference>
<evidence type="ECO:0000256" key="11">
    <source>
        <dbReference type="RuleBase" id="RU368036"/>
    </source>
</evidence>
<dbReference type="NCBIfam" id="TIGR00066">
    <property type="entry name" value="g_glut_trans"/>
    <property type="match status" value="1"/>
</dbReference>
<comment type="PTM">
    <text evidence="11">Cleaved by autocatalysis into a large and a small subunit.</text>
</comment>
<dbReference type="AlphaFoldDB" id="A0A8I1GGQ2"/>
<comment type="catalytic activity">
    <reaction evidence="8 11">
        <text>an N-terminal (5-L-glutamyl)-[peptide] + an alpha-amino acid = 5-L-glutamyl amino acid + an N-terminal L-alpha-aminoacyl-[peptide]</text>
        <dbReference type="Rhea" id="RHEA:23904"/>
        <dbReference type="Rhea" id="RHEA-COMP:9780"/>
        <dbReference type="Rhea" id="RHEA-COMP:9795"/>
        <dbReference type="ChEBI" id="CHEBI:77644"/>
        <dbReference type="ChEBI" id="CHEBI:78597"/>
        <dbReference type="ChEBI" id="CHEBI:78599"/>
        <dbReference type="ChEBI" id="CHEBI:78608"/>
        <dbReference type="EC" id="2.3.2.2"/>
    </reaction>
</comment>
<evidence type="ECO:0000313" key="14">
    <source>
        <dbReference type="Proteomes" id="UP000623250"/>
    </source>
</evidence>
<evidence type="ECO:0000256" key="2">
    <source>
        <dbReference type="ARBA" id="ARBA00001089"/>
    </source>
</evidence>
<dbReference type="InterPro" id="IPR051792">
    <property type="entry name" value="GGT_bact"/>
</dbReference>
<reference evidence="13 14" key="1">
    <citation type="submission" date="2020-12" db="EMBL/GenBank/DDBJ databases">
        <title>Revised draft genomes of Rhodomicrobium vannielii ATCC 17100 and Rhodomicrobium udaipurense JA643.</title>
        <authorList>
            <person name="Conners E.M."/>
            <person name="Davenport E.J."/>
            <person name="Bose A."/>
        </authorList>
    </citation>
    <scope>NUCLEOTIDE SEQUENCE [LARGE SCALE GENOMIC DNA]</scope>
    <source>
        <strain evidence="13 14">JA643</strain>
    </source>
</reference>
<dbReference type="PRINTS" id="PR01210">
    <property type="entry name" value="GGTRANSPTASE"/>
</dbReference>
<keyword evidence="4 11" id="KW-0808">Transferase</keyword>
<dbReference type="PANTHER" id="PTHR43199">
    <property type="entry name" value="GLUTATHIONE HYDROLASE"/>
    <property type="match status" value="1"/>
</dbReference>
<evidence type="ECO:0000256" key="8">
    <source>
        <dbReference type="ARBA" id="ARBA00047417"/>
    </source>
</evidence>
<feature type="binding site" evidence="10">
    <location>
        <position position="440"/>
    </location>
    <ligand>
        <name>L-glutamate</name>
        <dbReference type="ChEBI" id="CHEBI:29985"/>
    </ligand>
</feature>
<evidence type="ECO:0000256" key="12">
    <source>
        <dbReference type="SAM" id="SignalP"/>
    </source>
</evidence>
<evidence type="ECO:0000256" key="1">
    <source>
        <dbReference type="ARBA" id="ARBA00001049"/>
    </source>
</evidence>
<dbReference type="GO" id="GO:0006750">
    <property type="term" value="P:glutathione biosynthetic process"/>
    <property type="evidence" value="ECO:0007669"/>
    <property type="project" value="UniProtKB-KW"/>
</dbReference>
<dbReference type="EMBL" id="JAEMUK010000015">
    <property type="protein sequence ID" value="MBJ7543606.1"/>
    <property type="molecule type" value="Genomic_DNA"/>
</dbReference>
<evidence type="ECO:0000256" key="7">
    <source>
        <dbReference type="ARBA" id="ARBA00023315"/>
    </source>
</evidence>
<dbReference type="Pfam" id="PF01019">
    <property type="entry name" value="G_glu_transpept"/>
    <property type="match status" value="1"/>
</dbReference>
<feature type="binding site" evidence="10">
    <location>
        <position position="121"/>
    </location>
    <ligand>
        <name>L-glutamate</name>
        <dbReference type="ChEBI" id="CHEBI:29985"/>
    </ligand>
</feature>
<keyword evidence="6 11" id="KW-0865">Zymogen</keyword>
<feature type="signal peptide" evidence="12">
    <location>
        <begin position="1"/>
        <end position="30"/>
    </location>
</feature>
<comment type="catalytic activity">
    <reaction evidence="1 11">
        <text>an S-substituted glutathione + H2O = an S-substituted L-cysteinylglycine + L-glutamate</text>
        <dbReference type="Rhea" id="RHEA:59468"/>
        <dbReference type="ChEBI" id="CHEBI:15377"/>
        <dbReference type="ChEBI" id="CHEBI:29985"/>
        <dbReference type="ChEBI" id="CHEBI:90779"/>
        <dbReference type="ChEBI" id="CHEBI:143103"/>
        <dbReference type="EC" id="3.4.19.13"/>
    </reaction>
</comment>
<dbReference type="RefSeq" id="WP_037239171.1">
    <property type="nucleotide sequence ID" value="NZ_JAEMUK010000015.1"/>
</dbReference>
<dbReference type="GO" id="GO:0103068">
    <property type="term" value="F:leukotriene C4 gamma-glutamyl transferase activity"/>
    <property type="evidence" value="ECO:0007669"/>
    <property type="project" value="UniProtKB-EC"/>
</dbReference>
<evidence type="ECO:0000256" key="6">
    <source>
        <dbReference type="ARBA" id="ARBA00023145"/>
    </source>
</evidence>
<dbReference type="PROSITE" id="PS00462">
    <property type="entry name" value="G_GLU_TRANSPEPTIDASE"/>
    <property type="match status" value="1"/>
</dbReference>
<proteinExistence type="inferred from homology"/>
<dbReference type="PANTHER" id="PTHR43199:SF1">
    <property type="entry name" value="GLUTATHIONE HYDROLASE PROENZYME"/>
    <property type="match status" value="1"/>
</dbReference>
<dbReference type="Gene3D" id="1.10.246.130">
    <property type="match status" value="1"/>
</dbReference>
<keyword evidence="7 11" id="KW-0012">Acyltransferase</keyword>
<sequence length="593" mass="62875">MLTSISALRLLCAALAVVSALVPFTPPALAQKATDPAADALIGFDARFVPAVAENGMVSAQEKVAAQVGADILKAGGNAIDAAVAVGFAMAVTHPQAGNIGGGGFMLITLADGRKIALDYRETAPAAATRDMFLDNRGAVDRDKARYSRASAGVPGTVAGLLYALEKYGTMPRDKIMAPAIRLAEEGVVVPYGLAFAFSRAKDRLKNDPSSARYFLNPEGQPWRMGEVLRQPDLAKTLRTISERGAAGFYEGEVAELIATEMKKNGGLITEDDLKAYKPVEREPVRGIYNGYEIVSMPPPSSGGVHVIQMLNILEGFDLKALGSESADTYHRLIEAMRRAYADRAKYLGDPDFVTVPVAGLTNKAYAAELRKGIDLERAARSADVSAGKPPAPEGEQTTHFSVMDRAGNAVANTYTLNLAFGSGYSVDGAGFLLNNEMDDFSAKAGAPNAFGLTGDEANAIEPKKRPLSSMAPTIVMKDGAPYLVTGSPGGSTIITVVLQQILNVLTFDMNVAEATAAPRIHHQWMPDNVITERGVSDDTLRLLEARGFILPKNADGTFQHRVLGRANSIMKKGPLFLGAADLRDGDSAAIGY</sequence>
<feature type="chain" id="PRO_5034537524" description="Glutathione hydrolase proenzyme" evidence="12">
    <location>
        <begin position="31"/>
        <end position="593"/>
    </location>
</feature>
<feature type="active site" description="Nucleophile" evidence="9">
    <location>
        <position position="398"/>
    </location>
</feature>
<evidence type="ECO:0000256" key="10">
    <source>
        <dbReference type="PIRSR" id="PIRSR600101-2"/>
    </source>
</evidence>
<comment type="similarity">
    <text evidence="3 11">Belongs to the gamma-glutamyltransferase family.</text>
</comment>
<keyword evidence="11" id="KW-0317">Glutathione biosynthesis</keyword>
<evidence type="ECO:0000313" key="13">
    <source>
        <dbReference type="EMBL" id="MBJ7543606.1"/>
    </source>
</evidence>
<accession>A0A8I1GGQ2</accession>
<evidence type="ECO:0000256" key="3">
    <source>
        <dbReference type="ARBA" id="ARBA00009381"/>
    </source>
</evidence>
<evidence type="ECO:0000256" key="9">
    <source>
        <dbReference type="PIRSR" id="PIRSR600101-1"/>
    </source>
</evidence>
<protein>
    <recommendedName>
        <fullName evidence="11">Glutathione hydrolase proenzyme</fullName>
        <ecNumber evidence="11">2.3.2.2</ecNumber>
        <ecNumber evidence="11">3.4.19.13</ecNumber>
    </recommendedName>
    <component>
        <recommendedName>
            <fullName evidence="11">Glutathione hydrolase large chain</fullName>
        </recommendedName>
    </component>
    <component>
        <recommendedName>
            <fullName evidence="11">Glutathione hydrolase small chain</fullName>
        </recommendedName>
    </component>
</protein>
<dbReference type="InterPro" id="IPR055262">
    <property type="entry name" value="GGT_CS"/>
</dbReference>
<dbReference type="EC" id="3.4.19.13" evidence="11"/>
<feature type="binding site" evidence="10">
    <location>
        <position position="491"/>
    </location>
    <ligand>
        <name>L-glutamate</name>
        <dbReference type="ChEBI" id="CHEBI:29985"/>
    </ligand>
</feature>